<comment type="caution">
    <text evidence="2">The sequence shown here is derived from an EMBL/GenBank/DDBJ whole genome shotgun (WGS) entry which is preliminary data.</text>
</comment>
<dbReference type="NCBIfam" id="TIGR03519">
    <property type="entry name" value="T9SS_PorP_fam"/>
    <property type="match status" value="1"/>
</dbReference>
<dbReference type="Proteomes" id="UP000474296">
    <property type="component" value="Unassembled WGS sequence"/>
</dbReference>
<keyword evidence="1" id="KW-0732">Signal</keyword>
<dbReference type="RefSeq" id="WP_164032833.1">
    <property type="nucleotide sequence ID" value="NZ_JAABOQ010000005.1"/>
</dbReference>
<organism evidence="2 3">
    <name type="scientific">Spongiivirga citrea</name>
    <dbReference type="NCBI Taxonomy" id="1481457"/>
    <lineage>
        <taxon>Bacteria</taxon>
        <taxon>Pseudomonadati</taxon>
        <taxon>Bacteroidota</taxon>
        <taxon>Flavobacteriia</taxon>
        <taxon>Flavobacteriales</taxon>
        <taxon>Flavobacteriaceae</taxon>
        <taxon>Spongiivirga</taxon>
    </lineage>
</organism>
<keyword evidence="3" id="KW-1185">Reference proteome</keyword>
<dbReference type="InterPro" id="IPR019861">
    <property type="entry name" value="PorP/SprF_Bacteroidetes"/>
</dbReference>
<dbReference type="EMBL" id="JAABOQ010000005">
    <property type="protein sequence ID" value="NER18155.1"/>
    <property type="molecule type" value="Genomic_DNA"/>
</dbReference>
<accession>A0A6M0CJN5</accession>
<protein>
    <submittedName>
        <fullName evidence="2">Type IX secretion system membrane protein PorP/SprF</fullName>
    </submittedName>
</protein>
<proteinExistence type="predicted"/>
<dbReference type="Pfam" id="PF11751">
    <property type="entry name" value="PorP_SprF"/>
    <property type="match status" value="1"/>
</dbReference>
<evidence type="ECO:0000256" key="1">
    <source>
        <dbReference type="SAM" id="SignalP"/>
    </source>
</evidence>
<feature type="chain" id="PRO_5026687731" evidence="1">
    <location>
        <begin position="18"/>
        <end position="311"/>
    </location>
</feature>
<sequence length="311" mass="34311">MRLKLFFCIVLTFSALSRVNAQQDAQYTQYMYNTVSVNPAYAGSRGYLSITGLYRSQWVGFDGAPETQTLTLNSPVAENVGFGLSIVNDKIGPSNETYFYADFAYTLRMNSDLSLNLGLKAGGNLLDVDFSRLEGSEIDPRFQNNIDNRFSPNVGVGAFLYGEKGYVGVSVPNLLETNHFDEGIFNDDEAVTLLAKERANLYLIGGYVFDLDYFTKLKPTILTKMVQGAPLQVDLSVNVLFNDKVRAGLAYRWGAAISGMAGFQINDSLLIGYAYDAELTTLGSANSGSHEIFLRFELFRSTGGTLSPRFF</sequence>
<name>A0A6M0CJN5_9FLAO</name>
<dbReference type="AlphaFoldDB" id="A0A6M0CJN5"/>
<gene>
    <name evidence="2" type="ORF">GWK10_13095</name>
</gene>
<reference evidence="2 3" key="1">
    <citation type="submission" date="2020-01" db="EMBL/GenBank/DDBJ databases">
        <title>Spongiivirga citrea KCTC 32990T.</title>
        <authorList>
            <person name="Wang G."/>
        </authorList>
    </citation>
    <scope>NUCLEOTIDE SEQUENCE [LARGE SCALE GENOMIC DNA]</scope>
    <source>
        <strain evidence="2 3">KCTC 32990</strain>
    </source>
</reference>
<evidence type="ECO:0000313" key="3">
    <source>
        <dbReference type="Proteomes" id="UP000474296"/>
    </source>
</evidence>
<evidence type="ECO:0000313" key="2">
    <source>
        <dbReference type="EMBL" id="NER18155.1"/>
    </source>
</evidence>
<feature type="signal peptide" evidence="1">
    <location>
        <begin position="1"/>
        <end position="17"/>
    </location>
</feature>